<name>A0A7W7N5P4_9CAUL</name>
<comment type="caution">
    <text evidence="1">The sequence shown here is derived from an EMBL/GenBank/DDBJ whole genome shotgun (WGS) entry which is preliminary data.</text>
</comment>
<evidence type="ECO:0000313" key="1">
    <source>
        <dbReference type="EMBL" id="MBB4799457.1"/>
    </source>
</evidence>
<dbReference type="EMBL" id="JACHKY010000006">
    <property type="protein sequence ID" value="MBB4799457.1"/>
    <property type="molecule type" value="Genomic_DNA"/>
</dbReference>
<proteinExistence type="predicted"/>
<accession>A0A7W7N5P4</accession>
<sequence length="217" mass="24704">MTKARLDVPEDWISRTLDHAVQRYANRTGELFYFSMKGHHEAVRHAYEDLGGEGQWWIPTLSNNLLKAIALTLNGQWQNDVVEWLCETQAFGSSGATDFSKFRKSASPEAVDKHVRRLRGCGLSTFPEYATLRELHLVANAVRHGPGRSLTELWEAHPELWAPDSEIIRLRPWYMPAKEPLSQFIVSEADMNRYNDAVCTFWNRVAEAALTEGEGSD</sequence>
<reference evidence="1 2" key="1">
    <citation type="submission" date="2020-08" db="EMBL/GenBank/DDBJ databases">
        <title>Functional genomics of gut bacteria from endangered species of beetles.</title>
        <authorList>
            <person name="Carlos-Shanley C."/>
        </authorList>
    </citation>
    <scope>NUCLEOTIDE SEQUENCE [LARGE SCALE GENOMIC DNA]</scope>
    <source>
        <strain evidence="1 2">S00123</strain>
    </source>
</reference>
<keyword evidence="2" id="KW-1185">Reference proteome</keyword>
<dbReference type="Proteomes" id="UP000539957">
    <property type="component" value="Unassembled WGS sequence"/>
</dbReference>
<dbReference type="RefSeq" id="WP_054765674.1">
    <property type="nucleotide sequence ID" value="NZ_JACHKY010000006.1"/>
</dbReference>
<organism evidence="1 2">
    <name type="scientific">Brevundimonas bullata</name>
    <dbReference type="NCBI Taxonomy" id="13160"/>
    <lineage>
        <taxon>Bacteria</taxon>
        <taxon>Pseudomonadati</taxon>
        <taxon>Pseudomonadota</taxon>
        <taxon>Alphaproteobacteria</taxon>
        <taxon>Caulobacterales</taxon>
        <taxon>Caulobacteraceae</taxon>
        <taxon>Brevundimonas</taxon>
    </lineage>
</organism>
<protein>
    <submittedName>
        <fullName evidence="1">Uncharacterized protein</fullName>
    </submittedName>
</protein>
<gene>
    <name evidence="1" type="ORF">HNP32_003215</name>
</gene>
<dbReference type="AlphaFoldDB" id="A0A7W7N5P4"/>
<evidence type="ECO:0000313" key="2">
    <source>
        <dbReference type="Proteomes" id="UP000539957"/>
    </source>
</evidence>